<reference evidence="1 2" key="1">
    <citation type="submission" date="2024-01" db="EMBL/GenBank/DDBJ databases">
        <title>The diversity of rhizobia nodulating Mimosa spp. in eleven states of Brazil covering several biomes is determined by host plant, location, and edaphic factors.</title>
        <authorList>
            <person name="Rouws L."/>
            <person name="Barauna A."/>
            <person name="Beukes C."/>
            <person name="De Faria S.M."/>
            <person name="Gross E."/>
            <person name="Dos Reis Junior F.B."/>
            <person name="Simon M."/>
            <person name="Maluk M."/>
            <person name="Odee D.W."/>
            <person name="Kenicer G."/>
            <person name="Young J.P.W."/>
            <person name="Reis V.M."/>
            <person name="Zilli J."/>
            <person name="James E.K."/>
        </authorList>
    </citation>
    <scope>NUCLEOTIDE SEQUENCE [LARGE SCALE GENOMIC DNA]</scope>
    <source>
        <strain evidence="1 2">JHI1651</strain>
    </source>
</reference>
<evidence type="ECO:0000313" key="1">
    <source>
        <dbReference type="EMBL" id="MEO1759221.1"/>
    </source>
</evidence>
<sequence length="82" mass="9137">MLVRFSGRQGTKGVRAQKVDNLKSAVLQRLVGQAPVFNPRYLDAACHWGFDIVACNVGKGNEYGAVKNMSQWFSTTPHRLSR</sequence>
<keyword evidence="2" id="KW-1185">Reference proteome</keyword>
<dbReference type="RefSeq" id="WP_219914762.1">
    <property type="nucleotide sequence ID" value="NZ_JAYLVJ010000071.1"/>
</dbReference>
<evidence type="ECO:0000313" key="2">
    <source>
        <dbReference type="Proteomes" id="UP001462961"/>
    </source>
</evidence>
<protein>
    <submittedName>
        <fullName evidence="1">Uncharacterized protein</fullName>
    </submittedName>
</protein>
<organism evidence="1 2">
    <name type="scientific">Paraburkholderia caribensis</name>
    <dbReference type="NCBI Taxonomy" id="75105"/>
    <lineage>
        <taxon>Bacteria</taxon>
        <taxon>Pseudomonadati</taxon>
        <taxon>Pseudomonadota</taxon>
        <taxon>Betaproteobacteria</taxon>
        <taxon>Burkholderiales</taxon>
        <taxon>Burkholderiaceae</taxon>
        <taxon>Paraburkholderia</taxon>
    </lineage>
</organism>
<dbReference type="Proteomes" id="UP001462961">
    <property type="component" value="Unassembled WGS sequence"/>
</dbReference>
<dbReference type="EMBL" id="JAYLVJ010000071">
    <property type="protein sequence ID" value="MEO1759221.1"/>
    <property type="molecule type" value="Genomic_DNA"/>
</dbReference>
<comment type="caution">
    <text evidence="1">The sequence shown here is derived from an EMBL/GenBank/DDBJ whole genome shotgun (WGS) entry which is preliminary data.</text>
</comment>
<proteinExistence type="predicted"/>
<gene>
    <name evidence="1" type="ORF">VOI32_35590</name>
</gene>
<accession>A0ABV0E9K7</accession>
<name>A0ABV0E9K7_9BURK</name>